<dbReference type="PANTHER" id="PTHR43198">
    <property type="entry name" value="BIFUNCTIONAL TH2 PROTEIN"/>
    <property type="match status" value="1"/>
</dbReference>
<keyword evidence="4" id="KW-1185">Reference proteome</keyword>
<proteinExistence type="predicted"/>
<sequence>MTFSTGAWQAVAARYDQILAHPFVVALGDGSLPHEVFVRYLVDDAHYLLGYARVLALLASRMTDADAVADLAGASVGAVVAERALHRGFLAPLGIDPDAPGTPGPTVTCRAYTGFLAEQAATAPAEVGLAAVLPCFRVYAEVGRHLEAARGGRAHPYADWIETYADPEFDAAVARAEQLTDRLAATSPHTAAMLDAYRTATELEWRFWDEAWRGPDRSGGSPG</sequence>
<evidence type="ECO:0000313" key="4">
    <source>
        <dbReference type="Proteomes" id="UP001500621"/>
    </source>
</evidence>
<dbReference type="Pfam" id="PF03070">
    <property type="entry name" value="TENA_THI-4"/>
    <property type="match status" value="1"/>
</dbReference>
<accession>A0ABP8VWN3</accession>
<dbReference type="Gene3D" id="1.20.910.10">
    <property type="entry name" value="Heme oxygenase-like"/>
    <property type="match status" value="1"/>
</dbReference>
<evidence type="ECO:0000259" key="2">
    <source>
        <dbReference type="Pfam" id="PF03070"/>
    </source>
</evidence>
<dbReference type="CDD" id="cd19365">
    <property type="entry name" value="TenA_C-like"/>
    <property type="match status" value="1"/>
</dbReference>
<dbReference type="SUPFAM" id="SSF48613">
    <property type="entry name" value="Heme oxygenase-like"/>
    <property type="match status" value="1"/>
</dbReference>
<dbReference type="InterPro" id="IPR050967">
    <property type="entry name" value="Thiamine_Salvage_TenA"/>
</dbReference>
<dbReference type="InterPro" id="IPR016084">
    <property type="entry name" value="Haem_Oase-like_multi-hlx"/>
</dbReference>
<dbReference type="EMBL" id="BAABIM010000001">
    <property type="protein sequence ID" value="GAA4674742.1"/>
    <property type="molecule type" value="Genomic_DNA"/>
</dbReference>
<dbReference type="PANTHER" id="PTHR43198:SF2">
    <property type="entry name" value="SI:CH1073-67J19.1-RELATED"/>
    <property type="match status" value="1"/>
</dbReference>
<reference evidence="4" key="1">
    <citation type="journal article" date="2019" name="Int. J. Syst. Evol. Microbiol.">
        <title>The Global Catalogue of Microorganisms (GCM) 10K type strain sequencing project: providing services to taxonomists for standard genome sequencing and annotation.</title>
        <authorList>
            <consortium name="The Broad Institute Genomics Platform"/>
            <consortium name="The Broad Institute Genome Sequencing Center for Infectious Disease"/>
            <person name="Wu L."/>
            <person name="Ma J."/>
        </authorList>
    </citation>
    <scope>NUCLEOTIDE SEQUENCE [LARGE SCALE GENOMIC DNA]</scope>
    <source>
        <strain evidence="4">JCM 18127</strain>
    </source>
</reference>
<feature type="domain" description="Thiaminase-2/PQQC" evidence="2">
    <location>
        <begin position="8"/>
        <end position="213"/>
    </location>
</feature>
<dbReference type="Proteomes" id="UP001500621">
    <property type="component" value="Unassembled WGS sequence"/>
</dbReference>
<comment type="caution">
    <text evidence="3">The sequence shown here is derived from an EMBL/GenBank/DDBJ whole genome shotgun (WGS) entry which is preliminary data.</text>
</comment>
<dbReference type="InterPro" id="IPR004305">
    <property type="entry name" value="Thiaminase-2/PQQC"/>
</dbReference>
<protein>
    <submittedName>
        <fullName evidence="3">Thiaminase II</fullName>
    </submittedName>
</protein>
<comment type="pathway">
    <text evidence="1">Cofactor biosynthesis; thiamine diphosphate biosynthesis.</text>
</comment>
<name>A0ABP8VWN3_9ACTN</name>
<gene>
    <name evidence="3" type="primary">tenA</name>
    <name evidence="3" type="ORF">GCM10023226_09900</name>
</gene>
<dbReference type="RefSeq" id="WP_345263231.1">
    <property type="nucleotide sequence ID" value="NZ_BAABIM010000001.1"/>
</dbReference>
<organism evidence="3 4">
    <name type="scientific">Nocardioides nanhaiensis</name>
    <dbReference type="NCBI Taxonomy" id="1476871"/>
    <lineage>
        <taxon>Bacteria</taxon>
        <taxon>Bacillati</taxon>
        <taxon>Actinomycetota</taxon>
        <taxon>Actinomycetes</taxon>
        <taxon>Propionibacteriales</taxon>
        <taxon>Nocardioidaceae</taxon>
        <taxon>Nocardioides</taxon>
    </lineage>
</organism>
<evidence type="ECO:0000313" key="3">
    <source>
        <dbReference type="EMBL" id="GAA4674742.1"/>
    </source>
</evidence>
<evidence type="ECO:0000256" key="1">
    <source>
        <dbReference type="ARBA" id="ARBA00004948"/>
    </source>
</evidence>